<dbReference type="OrthoDB" id="5360893at2759"/>
<gene>
    <name evidence="2" type="ORF">GYMLUDRAFT_46241</name>
</gene>
<dbReference type="SUPFAM" id="SSF51658">
    <property type="entry name" value="Xylose isomerase-like"/>
    <property type="match status" value="1"/>
</dbReference>
<dbReference type="PANTHER" id="PTHR12110:SF21">
    <property type="entry name" value="XYLOSE ISOMERASE-LIKE TIM BARREL DOMAIN-CONTAINING PROTEIN"/>
    <property type="match status" value="1"/>
</dbReference>
<dbReference type="Gene3D" id="3.20.20.150">
    <property type="entry name" value="Divalent-metal-dependent TIM barrel enzymes"/>
    <property type="match status" value="1"/>
</dbReference>
<keyword evidence="3" id="KW-1185">Reference proteome</keyword>
<dbReference type="AlphaFoldDB" id="A0A0D0CPS2"/>
<dbReference type="HOGENOM" id="CLU_1250799_0_0_1"/>
<proteinExistence type="predicted"/>
<dbReference type="Proteomes" id="UP000053593">
    <property type="component" value="Unassembled WGS sequence"/>
</dbReference>
<evidence type="ECO:0000313" key="3">
    <source>
        <dbReference type="Proteomes" id="UP000053593"/>
    </source>
</evidence>
<dbReference type="EMBL" id="KN834791">
    <property type="protein sequence ID" value="KIK57368.1"/>
    <property type="molecule type" value="Genomic_DNA"/>
</dbReference>
<evidence type="ECO:0000256" key="1">
    <source>
        <dbReference type="SAM" id="MobiDB-lite"/>
    </source>
</evidence>
<organism evidence="2 3">
    <name type="scientific">Collybiopsis luxurians FD-317 M1</name>
    <dbReference type="NCBI Taxonomy" id="944289"/>
    <lineage>
        <taxon>Eukaryota</taxon>
        <taxon>Fungi</taxon>
        <taxon>Dikarya</taxon>
        <taxon>Basidiomycota</taxon>
        <taxon>Agaricomycotina</taxon>
        <taxon>Agaricomycetes</taxon>
        <taxon>Agaricomycetidae</taxon>
        <taxon>Agaricales</taxon>
        <taxon>Marasmiineae</taxon>
        <taxon>Omphalotaceae</taxon>
        <taxon>Collybiopsis</taxon>
        <taxon>Collybiopsis luxurians</taxon>
    </lineage>
</organism>
<dbReference type="InterPro" id="IPR050312">
    <property type="entry name" value="IolE/XylAMocC-like"/>
</dbReference>
<feature type="region of interest" description="Disordered" evidence="1">
    <location>
        <begin position="155"/>
        <end position="185"/>
    </location>
</feature>
<evidence type="ECO:0000313" key="2">
    <source>
        <dbReference type="EMBL" id="KIK57368.1"/>
    </source>
</evidence>
<sequence length="221" mass="24464">MTLATMLSNLEEMSRTIPAEKIFFYQVADAVRPAEICHDDDDMPARMKWSRNCRVFPCEPPAPRSGASSYHHFSDPENPSSGYLGFLPVTQMTTFVHRTGYRGWWSLEVFNSSLQEDDGGCPERHGRRGINGLHSLWEVVKADPVLQASTDANLESKLDRASAPSPTPSTPPLSFGSPNDSSDSELEDIPAAMQTIADHGVLESRKTDLDKLNCGIHFQRG</sequence>
<dbReference type="PANTHER" id="PTHR12110">
    <property type="entry name" value="HYDROXYPYRUVATE ISOMERASE"/>
    <property type="match status" value="1"/>
</dbReference>
<dbReference type="InterPro" id="IPR036237">
    <property type="entry name" value="Xyl_isomerase-like_sf"/>
</dbReference>
<name>A0A0D0CPS2_9AGAR</name>
<protein>
    <submittedName>
        <fullName evidence="2">Uncharacterized protein</fullName>
    </submittedName>
</protein>
<accession>A0A0D0CPS2</accession>
<reference evidence="2 3" key="1">
    <citation type="submission" date="2014-04" db="EMBL/GenBank/DDBJ databases">
        <title>Evolutionary Origins and Diversification of the Mycorrhizal Mutualists.</title>
        <authorList>
            <consortium name="DOE Joint Genome Institute"/>
            <consortium name="Mycorrhizal Genomics Consortium"/>
            <person name="Kohler A."/>
            <person name="Kuo A."/>
            <person name="Nagy L.G."/>
            <person name="Floudas D."/>
            <person name="Copeland A."/>
            <person name="Barry K.W."/>
            <person name="Cichocki N."/>
            <person name="Veneault-Fourrey C."/>
            <person name="LaButti K."/>
            <person name="Lindquist E.A."/>
            <person name="Lipzen A."/>
            <person name="Lundell T."/>
            <person name="Morin E."/>
            <person name="Murat C."/>
            <person name="Riley R."/>
            <person name="Ohm R."/>
            <person name="Sun H."/>
            <person name="Tunlid A."/>
            <person name="Henrissat B."/>
            <person name="Grigoriev I.V."/>
            <person name="Hibbett D.S."/>
            <person name="Martin F."/>
        </authorList>
    </citation>
    <scope>NUCLEOTIDE SEQUENCE [LARGE SCALE GENOMIC DNA]</scope>
    <source>
        <strain evidence="2 3">FD-317 M1</strain>
    </source>
</reference>